<feature type="region of interest" description="Disordered" evidence="1">
    <location>
        <begin position="57"/>
        <end position="87"/>
    </location>
</feature>
<accession>C8VWP8</accession>
<evidence type="ECO:0000313" key="2">
    <source>
        <dbReference type="EMBL" id="ACV64412.1"/>
    </source>
</evidence>
<feature type="compositionally biased region" description="Basic residues" evidence="1">
    <location>
        <begin position="70"/>
        <end position="79"/>
    </location>
</feature>
<dbReference type="STRING" id="485916.Dtox_3704"/>
<evidence type="ECO:0000256" key="1">
    <source>
        <dbReference type="SAM" id="MobiDB-lite"/>
    </source>
</evidence>
<proteinExistence type="predicted"/>
<dbReference type="EMBL" id="CP001720">
    <property type="protein sequence ID" value="ACV64412.1"/>
    <property type="molecule type" value="Genomic_DNA"/>
</dbReference>
<protein>
    <submittedName>
        <fullName evidence="2">Uncharacterized protein</fullName>
    </submittedName>
</protein>
<dbReference type="OrthoDB" id="6293663at2"/>
<sequence>MQKVNCPICSELTVKTEFDFWRCPSCRCEIWPADDMPEKKKPVITDEEIKEVYKESLRQGIRNGSGSGNRRNRNKKHPTSRYINPFA</sequence>
<organism evidence="2 3">
    <name type="scientific">Desulfofarcimen acetoxidans (strain ATCC 49208 / DSM 771 / KCTC 5769 / VKM B-1644 / 5575)</name>
    <name type="common">Desulfotomaculum acetoxidans</name>
    <dbReference type="NCBI Taxonomy" id="485916"/>
    <lineage>
        <taxon>Bacteria</taxon>
        <taxon>Bacillati</taxon>
        <taxon>Bacillota</taxon>
        <taxon>Clostridia</taxon>
        <taxon>Eubacteriales</taxon>
        <taxon>Peptococcaceae</taxon>
        <taxon>Desulfofarcimen</taxon>
    </lineage>
</organism>
<dbReference type="AlphaFoldDB" id="C8VWP8"/>
<dbReference type="HOGENOM" id="CLU_2478241_0_0_9"/>
<dbReference type="KEGG" id="dae:Dtox_3704"/>
<dbReference type="Proteomes" id="UP000002217">
    <property type="component" value="Chromosome"/>
</dbReference>
<name>C8VWP8_DESAS</name>
<reference evidence="2 3" key="1">
    <citation type="journal article" date="2009" name="Stand. Genomic Sci.">
        <title>Complete genome sequence of Desulfotomaculum acetoxidans type strain (5575).</title>
        <authorList>
            <person name="Spring S."/>
            <person name="Lapidus A."/>
            <person name="Schroder M."/>
            <person name="Gleim D."/>
            <person name="Sims D."/>
            <person name="Meincke L."/>
            <person name="Glavina Del Rio T."/>
            <person name="Tice H."/>
            <person name="Copeland A."/>
            <person name="Cheng J.F."/>
            <person name="Lucas S."/>
            <person name="Chen F."/>
            <person name="Nolan M."/>
            <person name="Bruce D."/>
            <person name="Goodwin L."/>
            <person name="Pitluck S."/>
            <person name="Ivanova N."/>
            <person name="Mavromatis K."/>
            <person name="Mikhailova N."/>
            <person name="Pati A."/>
            <person name="Chen A."/>
            <person name="Palaniappan K."/>
            <person name="Land M."/>
            <person name="Hauser L."/>
            <person name="Chang Y.J."/>
            <person name="Jeffries C.D."/>
            <person name="Chain P."/>
            <person name="Saunders E."/>
            <person name="Brettin T."/>
            <person name="Detter J.C."/>
            <person name="Goker M."/>
            <person name="Bristow J."/>
            <person name="Eisen J.A."/>
            <person name="Markowitz V."/>
            <person name="Hugenholtz P."/>
            <person name="Kyrpides N.C."/>
            <person name="Klenk H.P."/>
            <person name="Han C."/>
        </authorList>
    </citation>
    <scope>NUCLEOTIDE SEQUENCE [LARGE SCALE GENOMIC DNA]</scope>
    <source>
        <strain evidence="3">ATCC 49208 / DSM 771 / VKM B-1644</strain>
    </source>
</reference>
<gene>
    <name evidence="2" type="ordered locus">Dtox_3704</name>
</gene>
<keyword evidence="3" id="KW-1185">Reference proteome</keyword>
<dbReference type="RefSeq" id="WP_015759098.1">
    <property type="nucleotide sequence ID" value="NC_013216.1"/>
</dbReference>
<evidence type="ECO:0000313" key="3">
    <source>
        <dbReference type="Proteomes" id="UP000002217"/>
    </source>
</evidence>